<evidence type="ECO:0000313" key="6">
    <source>
        <dbReference type="Proteomes" id="UP000054549"/>
    </source>
</evidence>
<feature type="domain" description="TEA" evidence="4">
    <location>
        <begin position="37"/>
        <end position="110"/>
    </location>
</feature>
<dbReference type="InParanoid" id="A0A0C2T1N2"/>
<dbReference type="InterPro" id="IPR000818">
    <property type="entry name" value="TEA/ATTS_dom"/>
</dbReference>
<dbReference type="AlphaFoldDB" id="A0A0C2T1N2"/>
<accession>A0A0C2T1N2</accession>
<dbReference type="Proteomes" id="UP000054549">
    <property type="component" value="Unassembled WGS sequence"/>
</dbReference>
<sequence>MASAPAWSNIHDRIRPDNDTLTKSLTPQRKHRKLLKDGSGIEVWPESVEKVFVQGLRKYWESPYATSQSRGRSRWRNQFLVDYLKSNAIDRTKKQVASHIQVLRNMWKGEPEFYLVAGGEELYSEQNDIKVKSEEPGDQLFSRYPDFDDADSSSNGTSPNFSPPEVKTEFPPSPGMPLRSSFPPDGHSTFYSQLTDGIAVSSNTSSMIPSRTMKLYPTNIGGASQFAACVTNYDYYNPPPDFASADRFSQGVTHSPAAFHNSQNQPPKLKALKFIADGSNPSWVRLDTLTSLGQLAPLTPLTLKIKLAMSHLVSSTTPSIAVSLYFSSQTYSAKCSTQVFVNGQIESAEDVSLTLAASPDGYLTAALPGSRLNQCRWLEPSLPIVVTQEITADDQTLLFVIYVLDRTANSASAQLLHFWKFHHNDKTAAAQLSLPSSHSDQQALSALNAYSSSLQSAHGNSMPYTYMSSPQSNRYSMSASMTC</sequence>
<gene>
    <name evidence="5" type="ORF">M378DRAFT_184119</name>
</gene>
<dbReference type="Pfam" id="PF01285">
    <property type="entry name" value="TEA"/>
    <property type="match status" value="1"/>
</dbReference>
<dbReference type="GO" id="GO:0003700">
    <property type="term" value="F:DNA-binding transcription factor activity"/>
    <property type="evidence" value="ECO:0007669"/>
    <property type="project" value="InterPro"/>
</dbReference>
<comment type="similarity">
    <text evidence="1">Belongs to the TEC1 family.</text>
</comment>
<evidence type="ECO:0000256" key="1">
    <source>
        <dbReference type="ARBA" id="ARBA00008421"/>
    </source>
</evidence>
<evidence type="ECO:0000313" key="5">
    <source>
        <dbReference type="EMBL" id="KIL69715.1"/>
    </source>
</evidence>
<dbReference type="EMBL" id="KN818225">
    <property type="protein sequence ID" value="KIL69715.1"/>
    <property type="molecule type" value="Genomic_DNA"/>
</dbReference>
<evidence type="ECO:0000259" key="4">
    <source>
        <dbReference type="PROSITE" id="PS51088"/>
    </source>
</evidence>
<dbReference type="Gene3D" id="6.10.20.40">
    <property type="entry name" value="TEA/ATTS domain"/>
    <property type="match status" value="1"/>
</dbReference>
<feature type="DNA-binding region" description="TEA" evidence="2">
    <location>
        <begin position="37"/>
        <end position="110"/>
    </location>
</feature>
<feature type="region of interest" description="Disordered" evidence="3">
    <location>
        <begin position="1"/>
        <end position="23"/>
    </location>
</feature>
<dbReference type="HOGENOM" id="CLU_039062_0_0_1"/>
<dbReference type="OrthoDB" id="10006572at2759"/>
<reference evidence="5 6" key="1">
    <citation type="submission" date="2014-04" db="EMBL/GenBank/DDBJ databases">
        <title>Evolutionary Origins and Diversification of the Mycorrhizal Mutualists.</title>
        <authorList>
            <consortium name="DOE Joint Genome Institute"/>
            <consortium name="Mycorrhizal Genomics Consortium"/>
            <person name="Kohler A."/>
            <person name="Kuo A."/>
            <person name="Nagy L.G."/>
            <person name="Floudas D."/>
            <person name="Copeland A."/>
            <person name="Barry K.W."/>
            <person name="Cichocki N."/>
            <person name="Veneault-Fourrey C."/>
            <person name="LaButti K."/>
            <person name="Lindquist E.A."/>
            <person name="Lipzen A."/>
            <person name="Lundell T."/>
            <person name="Morin E."/>
            <person name="Murat C."/>
            <person name="Riley R."/>
            <person name="Ohm R."/>
            <person name="Sun H."/>
            <person name="Tunlid A."/>
            <person name="Henrissat B."/>
            <person name="Grigoriev I.V."/>
            <person name="Hibbett D.S."/>
            <person name="Martin F."/>
        </authorList>
    </citation>
    <scope>NUCLEOTIDE SEQUENCE [LARGE SCALE GENOMIC DNA]</scope>
    <source>
        <strain evidence="5 6">Koide BX008</strain>
    </source>
</reference>
<dbReference type="InterPro" id="IPR038096">
    <property type="entry name" value="TEA/ATTS_sf"/>
</dbReference>
<proteinExistence type="inferred from homology"/>
<evidence type="ECO:0000256" key="2">
    <source>
        <dbReference type="PROSITE-ProRule" id="PRU00505"/>
    </source>
</evidence>
<organism evidence="5 6">
    <name type="scientific">Amanita muscaria (strain Koide BX008)</name>
    <dbReference type="NCBI Taxonomy" id="946122"/>
    <lineage>
        <taxon>Eukaryota</taxon>
        <taxon>Fungi</taxon>
        <taxon>Dikarya</taxon>
        <taxon>Basidiomycota</taxon>
        <taxon>Agaricomycotina</taxon>
        <taxon>Agaricomycetes</taxon>
        <taxon>Agaricomycetidae</taxon>
        <taxon>Agaricales</taxon>
        <taxon>Pluteineae</taxon>
        <taxon>Amanitaceae</taxon>
        <taxon>Amanita</taxon>
    </lineage>
</organism>
<feature type="region of interest" description="Disordered" evidence="3">
    <location>
        <begin position="134"/>
        <end position="186"/>
    </location>
</feature>
<dbReference type="PROSITE" id="PS51088">
    <property type="entry name" value="TEA_2"/>
    <property type="match status" value="1"/>
</dbReference>
<keyword evidence="6" id="KW-1185">Reference proteome</keyword>
<feature type="compositionally biased region" description="Basic and acidic residues" evidence="3">
    <location>
        <begin position="10"/>
        <end position="20"/>
    </location>
</feature>
<dbReference type="SMART" id="SM00426">
    <property type="entry name" value="TEA"/>
    <property type="match status" value="1"/>
</dbReference>
<evidence type="ECO:0000256" key="3">
    <source>
        <dbReference type="SAM" id="MobiDB-lite"/>
    </source>
</evidence>
<protein>
    <recommendedName>
        <fullName evidence="4">TEA domain-containing protein</fullName>
    </recommendedName>
</protein>
<name>A0A0C2T1N2_AMAMK</name>